<accession>A0A9E7AFW5</accession>
<reference evidence="1" key="1">
    <citation type="submission" date="2022-05" db="EMBL/GenBank/DDBJ databases">
        <title>Using nanopore sequencing to obtain complete genomes from saliva samples.</title>
        <authorList>
            <person name="Baker J.L."/>
        </authorList>
    </citation>
    <scope>NUCLEOTIDE SEQUENCE</scope>
    <source>
        <strain evidence="1">JCVI-JB-Ag32</strain>
    </source>
</reference>
<protein>
    <submittedName>
        <fullName evidence="1">Uncharacterized protein</fullName>
    </submittedName>
</protein>
<name>A0A9E7AFW5_9ACTO</name>
<dbReference type="EMBL" id="CP097095">
    <property type="protein sequence ID" value="UQF79881.1"/>
    <property type="molecule type" value="Genomic_DNA"/>
</dbReference>
<sequence>MLLDWDTEHPARSLAVEVFALTEGLEGDFFAGEPREERGKAALTELFETVRSGSTPIIVEKVVEEIDNVVRQVRFDGWQSTSEGDREVRRQLRLILVVKFKIKSTDVFGKAHEYIREYY</sequence>
<dbReference type="KEGG" id="agh:M3I41_00950"/>
<evidence type="ECO:0000313" key="1">
    <source>
        <dbReference type="EMBL" id="UQF79881.1"/>
    </source>
</evidence>
<dbReference type="Proteomes" id="UP000830236">
    <property type="component" value="Chromosome"/>
</dbReference>
<organism evidence="1 2">
    <name type="scientific">Actinomyces graevenitzii</name>
    <dbReference type="NCBI Taxonomy" id="55565"/>
    <lineage>
        <taxon>Bacteria</taxon>
        <taxon>Bacillati</taxon>
        <taxon>Actinomycetota</taxon>
        <taxon>Actinomycetes</taxon>
        <taxon>Actinomycetales</taxon>
        <taxon>Actinomycetaceae</taxon>
        <taxon>Actinomyces</taxon>
    </lineage>
</organism>
<dbReference type="RefSeq" id="WP_180962945.1">
    <property type="nucleotide sequence ID" value="NZ_PNHV01000001.1"/>
</dbReference>
<dbReference type="AlphaFoldDB" id="A0A9E7AFW5"/>
<proteinExistence type="predicted"/>
<evidence type="ECO:0000313" key="2">
    <source>
        <dbReference type="Proteomes" id="UP000830236"/>
    </source>
</evidence>
<gene>
    <name evidence="1" type="ORF">M3I41_00950</name>
</gene>